<keyword evidence="2" id="KW-1185">Reference proteome</keyword>
<reference evidence="1 2" key="1">
    <citation type="submission" date="2019-08" db="EMBL/GenBank/DDBJ databases">
        <authorList>
            <person name="Dhanesh K."/>
            <person name="Kumar G."/>
            <person name="Sasikala C."/>
            <person name="Venkata Ramana C."/>
        </authorList>
    </citation>
    <scope>NUCLEOTIDE SEQUENCE [LARGE SCALE GENOMIC DNA]</scope>
    <source>
        <strain evidence="1 2">JC645</strain>
    </source>
</reference>
<dbReference type="Pfam" id="PF01904">
    <property type="entry name" value="DUF72"/>
    <property type="match status" value="1"/>
</dbReference>
<dbReference type="InterPro" id="IPR036520">
    <property type="entry name" value="UPF0759_sf"/>
</dbReference>
<sequence length="326" mass="37072">MCRWNCPLGAAWSMFEPAGCKRVNLPSQSSPELPLRMGCPVWNCGGWLGRVYPRGTPKAKWLAWYSRMFNSVEANSTFYGLPSLETAQRWAEETADGFSFSLKVPRVISHERALRDCQPELDAFLQFASVLREAGKLGTSFLQLSPRFAPDAYGTLEAFLDRLPADFPWAVEVRHHGWFDQAEQEHRLNHALRKRGIDKVIFDSRALFQSEPEDAAEQASQRRKPRTPVRQTVTATAPMLRLVGRNRLELVERFVQQWVPIATGWVEKGLRPTIFTHTPDDVFAPEMARLFWNRCCESAEVAGAQNWSPDALPTLSPPARQLDLFD</sequence>
<organism evidence="1 2">
    <name type="scientific">Roseiconus nitratireducens</name>
    <dbReference type="NCBI Taxonomy" id="2605748"/>
    <lineage>
        <taxon>Bacteria</taxon>
        <taxon>Pseudomonadati</taxon>
        <taxon>Planctomycetota</taxon>
        <taxon>Planctomycetia</taxon>
        <taxon>Pirellulales</taxon>
        <taxon>Pirellulaceae</taxon>
        <taxon>Roseiconus</taxon>
    </lineage>
</organism>
<name>A0A5M6DHF6_9BACT</name>
<proteinExistence type="predicted"/>
<comment type="caution">
    <text evidence="1">The sequence shown here is derived from an EMBL/GenBank/DDBJ whole genome shotgun (WGS) entry which is preliminary data.</text>
</comment>
<gene>
    <name evidence="1" type="ORF">FYK55_00165</name>
</gene>
<dbReference type="EMBL" id="VWOX01000001">
    <property type="protein sequence ID" value="KAA5546883.1"/>
    <property type="molecule type" value="Genomic_DNA"/>
</dbReference>
<accession>A0A5M6DHF6</accession>
<dbReference type="PANTHER" id="PTHR30348:SF9">
    <property type="entry name" value="UPF0759 PROTEIN YECE"/>
    <property type="match status" value="1"/>
</dbReference>
<dbReference type="Gene3D" id="3.20.20.410">
    <property type="entry name" value="Protein of unknown function UPF0759"/>
    <property type="match status" value="1"/>
</dbReference>
<dbReference type="InterPro" id="IPR002763">
    <property type="entry name" value="DUF72"/>
</dbReference>
<protein>
    <submittedName>
        <fullName evidence="1">DUF72 domain-containing protein</fullName>
    </submittedName>
</protein>
<dbReference type="PANTHER" id="PTHR30348">
    <property type="entry name" value="UNCHARACTERIZED PROTEIN YECE"/>
    <property type="match status" value="1"/>
</dbReference>
<dbReference type="Proteomes" id="UP000324479">
    <property type="component" value="Unassembled WGS sequence"/>
</dbReference>
<dbReference type="SUPFAM" id="SSF117396">
    <property type="entry name" value="TM1631-like"/>
    <property type="match status" value="1"/>
</dbReference>
<evidence type="ECO:0000313" key="2">
    <source>
        <dbReference type="Proteomes" id="UP000324479"/>
    </source>
</evidence>
<evidence type="ECO:0000313" key="1">
    <source>
        <dbReference type="EMBL" id="KAA5546883.1"/>
    </source>
</evidence>
<dbReference type="AlphaFoldDB" id="A0A5M6DHF6"/>